<dbReference type="Gene3D" id="1.10.10.10">
    <property type="entry name" value="Winged helix-like DNA-binding domain superfamily/Winged helix DNA-binding domain"/>
    <property type="match status" value="1"/>
</dbReference>
<name>A0A1I8C0F0_MELHA</name>
<dbReference type="InterPro" id="IPR036388">
    <property type="entry name" value="WH-like_DNA-bd_sf"/>
</dbReference>
<protein>
    <submittedName>
        <fullName evidence="2">DEP domain-containing protein</fullName>
    </submittedName>
</protein>
<evidence type="ECO:0000313" key="2">
    <source>
        <dbReference type="WBParaSite" id="MhA1_Contig83.frz3.gene8"/>
    </source>
</evidence>
<sequence>MSFSSNQKFDKTFKWRSLLKKFSDQIPQRTHYRNFLAFPNSFTGREAQNVIFTILPTLFERDKCTMMTSKNTLAFYLKNNKFILNVRDESNLEFEDNSTLYRLNWSKINKELEDFELDYATPSNYAPSNPVRRACSLRASEEFDDMGSPPCKKSTSVRNLVGSLSTIVGLTRSSSATERKTPSIKRNNPKFLDENVLKENQNFTNISKVPTTSKSVWNNNNYRMGKPCSVNSSQNYTFCQRIDRAKYEEQSKSFEPHLFNLLESILADENLDWNSKINKLKAFRTSYPSIYLKKFKSPLIDPLNQINAINSTTTNNLENNEGNSLIKNFMKMIF</sequence>
<reference evidence="2" key="1">
    <citation type="submission" date="2016-11" db="UniProtKB">
        <authorList>
            <consortium name="WormBaseParasite"/>
        </authorList>
    </citation>
    <scope>IDENTIFICATION</scope>
</reference>
<dbReference type="AlphaFoldDB" id="A0A1I8C0F0"/>
<proteinExistence type="predicted"/>
<organism evidence="1 2">
    <name type="scientific">Meloidogyne hapla</name>
    <name type="common">Root-knot nematode worm</name>
    <dbReference type="NCBI Taxonomy" id="6305"/>
    <lineage>
        <taxon>Eukaryota</taxon>
        <taxon>Metazoa</taxon>
        <taxon>Ecdysozoa</taxon>
        <taxon>Nematoda</taxon>
        <taxon>Chromadorea</taxon>
        <taxon>Rhabditida</taxon>
        <taxon>Tylenchina</taxon>
        <taxon>Tylenchomorpha</taxon>
        <taxon>Tylenchoidea</taxon>
        <taxon>Meloidogynidae</taxon>
        <taxon>Meloidogyninae</taxon>
        <taxon>Meloidogyne</taxon>
    </lineage>
</organism>
<dbReference type="SUPFAM" id="SSF46785">
    <property type="entry name" value="Winged helix' DNA-binding domain"/>
    <property type="match status" value="1"/>
</dbReference>
<keyword evidence="1" id="KW-1185">Reference proteome</keyword>
<dbReference type="Proteomes" id="UP000095281">
    <property type="component" value="Unplaced"/>
</dbReference>
<dbReference type="PANTHER" id="PTHR16206:SF4">
    <property type="entry name" value="PROTEIN LET-99"/>
    <property type="match status" value="1"/>
</dbReference>
<dbReference type="InterPro" id="IPR036390">
    <property type="entry name" value="WH_DNA-bd_sf"/>
</dbReference>
<dbReference type="PANTHER" id="PTHR16206">
    <property type="entry name" value="DEP DOMAIN-CONTAINING"/>
    <property type="match status" value="1"/>
</dbReference>
<accession>A0A1I8C0F0</accession>
<evidence type="ECO:0000313" key="1">
    <source>
        <dbReference type="Proteomes" id="UP000095281"/>
    </source>
</evidence>
<dbReference type="WBParaSite" id="MhA1_Contig83.frz3.gene8">
    <property type="protein sequence ID" value="MhA1_Contig83.frz3.gene8"/>
    <property type="gene ID" value="MhA1_Contig83.frz3.gene8"/>
</dbReference>